<dbReference type="GO" id="GO:0003677">
    <property type="term" value="F:DNA binding"/>
    <property type="evidence" value="ECO:0007669"/>
    <property type="project" value="UniProtKB-KW"/>
</dbReference>
<dbReference type="InterPro" id="IPR039422">
    <property type="entry name" value="MarR/SlyA-like"/>
</dbReference>
<dbReference type="SMART" id="SM00347">
    <property type="entry name" value="HTH_MARR"/>
    <property type="match status" value="1"/>
</dbReference>
<accession>A0A840AXD7</accession>
<dbReference type="EMBL" id="JACIDS010000005">
    <property type="protein sequence ID" value="MBB3933125.1"/>
    <property type="molecule type" value="Genomic_DNA"/>
</dbReference>
<evidence type="ECO:0000256" key="2">
    <source>
        <dbReference type="ARBA" id="ARBA00023125"/>
    </source>
</evidence>
<dbReference type="GO" id="GO:0006950">
    <property type="term" value="P:response to stress"/>
    <property type="evidence" value="ECO:0007669"/>
    <property type="project" value="TreeGrafter"/>
</dbReference>
<dbReference type="InterPro" id="IPR036390">
    <property type="entry name" value="WH_DNA-bd_sf"/>
</dbReference>
<keyword evidence="3" id="KW-0804">Transcription</keyword>
<dbReference type="InterPro" id="IPR023187">
    <property type="entry name" value="Tscrpt_reg_MarR-type_CS"/>
</dbReference>
<evidence type="ECO:0000256" key="3">
    <source>
        <dbReference type="ARBA" id="ARBA00023163"/>
    </source>
</evidence>
<dbReference type="InterPro" id="IPR036388">
    <property type="entry name" value="WH-like_DNA-bd_sf"/>
</dbReference>
<evidence type="ECO:0000313" key="6">
    <source>
        <dbReference type="Proteomes" id="UP000553963"/>
    </source>
</evidence>
<gene>
    <name evidence="5" type="ORF">GGR25_004189</name>
</gene>
<dbReference type="PROSITE" id="PS01117">
    <property type="entry name" value="HTH_MARR_1"/>
    <property type="match status" value="1"/>
</dbReference>
<dbReference type="PANTHER" id="PTHR33164:SF44">
    <property type="entry name" value="TRANSCRIPTIONAL REGULATORY PROTEIN"/>
    <property type="match status" value="1"/>
</dbReference>
<proteinExistence type="predicted"/>
<keyword evidence="1" id="KW-0805">Transcription regulation</keyword>
<keyword evidence="2 5" id="KW-0238">DNA-binding</keyword>
<reference evidence="5 6" key="1">
    <citation type="submission" date="2020-08" db="EMBL/GenBank/DDBJ databases">
        <title>Genomic Encyclopedia of Type Strains, Phase IV (KMG-IV): sequencing the most valuable type-strain genomes for metagenomic binning, comparative biology and taxonomic classification.</title>
        <authorList>
            <person name="Goeker M."/>
        </authorList>
    </citation>
    <scope>NUCLEOTIDE SEQUENCE [LARGE SCALE GENOMIC DNA]</scope>
    <source>
        <strain evidence="5 6">DSM 25966</strain>
    </source>
</reference>
<keyword evidence="6" id="KW-1185">Reference proteome</keyword>
<dbReference type="SUPFAM" id="SSF46785">
    <property type="entry name" value="Winged helix' DNA-binding domain"/>
    <property type="match status" value="1"/>
</dbReference>
<name>A0A840AXD7_9HYPH</name>
<organism evidence="5 6">
    <name type="scientific">Kaistia hirudinis</name>
    <dbReference type="NCBI Taxonomy" id="1293440"/>
    <lineage>
        <taxon>Bacteria</taxon>
        <taxon>Pseudomonadati</taxon>
        <taxon>Pseudomonadota</taxon>
        <taxon>Alphaproteobacteria</taxon>
        <taxon>Hyphomicrobiales</taxon>
        <taxon>Kaistiaceae</taxon>
        <taxon>Kaistia</taxon>
    </lineage>
</organism>
<dbReference type="PROSITE" id="PS50995">
    <property type="entry name" value="HTH_MARR_2"/>
    <property type="match status" value="1"/>
</dbReference>
<feature type="domain" description="HTH marR-type" evidence="4">
    <location>
        <begin position="24"/>
        <end position="156"/>
    </location>
</feature>
<dbReference type="AlphaFoldDB" id="A0A840AXD7"/>
<dbReference type="PRINTS" id="PR00598">
    <property type="entry name" value="HTHMARR"/>
</dbReference>
<dbReference type="InterPro" id="IPR000835">
    <property type="entry name" value="HTH_MarR-typ"/>
</dbReference>
<comment type="caution">
    <text evidence="5">The sequence shown here is derived from an EMBL/GenBank/DDBJ whole genome shotgun (WGS) entry which is preliminary data.</text>
</comment>
<dbReference type="PANTHER" id="PTHR33164">
    <property type="entry name" value="TRANSCRIPTIONAL REGULATOR, MARR FAMILY"/>
    <property type="match status" value="1"/>
</dbReference>
<dbReference type="Proteomes" id="UP000553963">
    <property type="component" value="Unassembled WGS sequence"/>
</dbReference>
<evidence type="ECO:0000256" key="1">
    <source>
        <dbReference type="ARBA" id="ARBA00023015"/>
    </source>
</evidence>
<dbReference type="Pfam" id="PF12802">
    <property type="entry name" value="MarR_2"/>
    <property type="match status" value="1"/>
</dbReference>
<dbReference type="Gene3D" id="1.10.10.10">
    <property type="entry name" value="Winged helix-like DNA-binding domain superfamily/Winged helix DNA-binding domain"/>
    <property type="match status" value="1"/>
</dbReference>
<evidence type="ECO:0000259" key="4">
    <source>
        <dbReference type="PROSITE" id="PS50995"/>
    </source>
</evidence>
<protein>
    <submittedName>
        <fullName evidence="5">DNA-binding MarR family transcriptional regulator</fullName>
    </submittedName>
</protein>
<dbReference type="GO" id="GO:0003700">
    <property type="term" value="F:DNA-binding transcription factor activity"/>
    <property type="evidence" value="ECO:0007669"/>
    <property type="project" value="InterPro"/>
</dbReference>
<sequence length="169" mass="19036">MSEPASHELSGPISDPVSLAEHPEIVMIELLFYAYRDFVSDPDAVLATFDFGRAHHRVVHFVSRHPGMPVADLLDILKITKQSLGRVLKQLIDTGYIEQVPGPVDRRQRLLYPTAKGRALSLRLTEPQARRVQAAFAGLSAEERRGAEHFLRMMIDAEERDKVTKLIGR</sequence>
<evidence type="ECO:0000313" key="5">
    <source>
        <dbReference type="EMBL" id="MBB3933125.1"/>
    </source>
</evidence>